<protein>
    <recommendedName>
        <fullName evidence="6">Mutator family transposase</fullName>
    </recommendedName>
</protein>
<reference evidence="7" key="1">
    <citation type="submission" date="2020-02" db="EMBL/GenBank/DDBJ databases">
        <authorList>
            <person name="Meier V. D."/>
        </authorList>
    </citation>
    <scope>NUCLEOTIDE SEQUENCE</scope>
    <source>
        <strain evidence="7">AVDCRST_MAG94</strain>
    </source>
</reference>
<comment type="similarity">
    <text evidence="2 6">Belongs to the transposase mutator family.</text>
</comment>
<gene>
    <name evidence="7" type="ORF">AVDCRST_MAG94-4279</name>
</gene>
<dbReference type="GO" id="GO:0006313">
    <property type="term" value="P:DNA transposition"/>
    <property type="evidence" value="ECO:0007669"/>
    <property type="project" value="UniProtKB-UniRule"/>
</dbReference>
<evidence type="ECO:0000256" key="4">
    <source>
        <dbReference type="ARBA" id="ARBA00023125"/>
    </source>
</evidence>
<sequence>MPRRKIAKTRTDELLDELLEDYQGPEAILGKDGLLKQLSKRLVERALQAELSHHLEQEHQEIEDGPPAQAEAAMRNSRNGYCAKTIQGDLGQLPIQVPRDRRSTFEPVLVAKAQRRLAGLEEKVIALYARGCSTRDIQAHLQDLYGVEVSAPLISEVTDVVIEEVRQWQARPLETLYPIVWLDALIVKVREQNRVTRRST</sequence>
<evidence type="ECO:0000313" key="7">
    <source>
        <dbReference type="EMBL" id="CAA9372648.1"/>
    </source>
</evidence>
<evidence type="ECO:0000256" key="1">
    <source>
        <dbReference type="ARBA" id="ARBA00002190"/>
    </source>
</evidence>
<dbReference type="PANTHER" id="PTHR33217">
    <property type="entry name" value="TRANSPOSASE FOR INSERTION SEQUENCE ELEMENT IS1081"/>
    <property type="match status" value="1"/>
</dbReference>
<evidence type="ECO:0000256" key="2">
    <source>
        <dbReference type="ARBA" id="ARBA00010961"/>
    </source>
</evidence>
<organism evidence="7">
    <name type="scientific">uncultured Leptolyngbya sp</name>
    <dbReference type="NCBI Taxonomy" id="332963"/>
    <lineage>
        <taxon>Bacteria</taxon>
        <taxon>Bacillati</taxon>
        <taxon>Cyanobacteriota</taxon>
        <taxon>Cyanophyceae</taxon>
        <taxon>Leptolyngbyales</taxon>
        <taxon>Leptolyngbyaceae</taxon>
        <taxon>Leptolyngbya group</taxon>
        <taxon>Leptolyngbya</taxon>
        <taxon>environmental samples</taxon>
    </lineage>
</organism>
<keyword evidence="3 6" id="KW-0815">Transposition</keyword>
<dbReference type="PANTHER" id="PTHR33217:SF5">
    <property type="entry name" value="MUTATOR FAMILY TRANSPOSASE"/>
    <property type="match status" value="1"/>
</dbReference>
<keyword evidence="4 6" id="KW-0238">DNA-binding</keyword>
<name>A0A6J4N0D2_9CYAN</name>
<dbReference type="AlphaFoldDB" id="A0A6J4N0D2"/>
<dbReference type="Pfam" id="PF00872">
    <property type="entry name" value="Transposase_mut"/>
    <property type="match status" value="1"/>
</dbReference>
<accession>A0A6J4N0D2</accession>
<proteinExistence type="inferred from homology"/>
<dbReference type="GO" id="GO:0003677">
    <property type="term" value="F:DNA binding"/>
    <property type="evidence" value="ECO:0007669"/>
    <property type="project" value="UniProtKB-UniRule"/>
</dbReference>
<dbReference type="InterPro" id="IPR001207">
    <property type="entry name" value="Transposase_mutator"/>
</dbReference>
<dbReference type="GO" id="GO:0004803">
    <property type="term" value="F:transposase activity"/>
    <property type="evidence" value="ECO:0007669"/>
    <property type="project" value="UniProtKB-UniRule"/>
</dbReference>
<keyword evidence="6" id="KW-0814">Transposable element</keyword>
<evidence type="ECO:0000256" key="5">
    <source>
        <dbReference type="ARBA" id="ARBA00023172"/>
    </source>
</evidence>
<keyword evidence="5 6" id="KW-0233">DNA recombination</keyword>
<comment type="function">
    <text evidence="1 6">Required for the transposition of the insertion element.</text>
</comment>
<evidence type="ECO:0000256" key="6">
    <source>
        <dbReference type="RuleBase" id="RU365089"/>
    </source>
</evidence>
<dbReference type="EMBL" id="CADCTY010001486">
    <property type="protein sequence ID" value="CAA9372648.1"/>
    <property type="molecule type" value="Genomic_DNA"/>
</dbReference>
<evidence type="ECO:0000256" key="3">
    <source>
        <dbReference type="ARBA" id="ARBA00022578"/>
    </source>
</evidence>